<name>A0A9X2MGV7_9FIRM</name>
<organism evidence="1 2">
    <name type="scientific">Anaerosalibacter massiliensis</name>
    <dbReference type="NCBI Taxonomy" id="1347392"/>
    <lineage>
        <taxon>Bacteria</taxon>
        <taxon>Bacillati</taxon>
        <taxon>Bacillota</taxon>
        <taxon>Tissierellia</taxon>
        <taxon>Tissierellales</taxon>
        <taxon>Sporanaerobacteraceae</taxon>
        <taxon>Anaerosalibacter</taxon>
    </lineage>
</organism>
<reference evidence="1" key="1">
    <citation type="submission" date="2022-07" db="EMBL/GenBank/DDBJ databases">
        <title>Enhanced cultured diversity of the mouse gut microbiota enables custom-made synthetic communities.</title>
        <authorList>
            <person name="Afrizal A."/>
        </authorList>
    </citation>
    <scope>NUCLEOTIDE SEQUENCE</scope>
    <source>
        <strain evidence="1">DSM 29482</strain>
    </source>
</reference>
<evidence type="ECO:0000313" key="2">
    <source>
        <dbReference type="Proteomes" id="UP001142078"/>
    </source>
</evidence>
<comment type="caution">
    <text evidence="1">The sequence shown here is derived from an EMBL/GenBank/DDBJ whole genome shotgun (WGS) entry which is preliminary data.</text>
</comment>
<dbReference type="RefSeq" id="WP_042679796.1">
    <property type="nucleotide sequence ID" value="NZ_CABKTM010000015.1"/>
</dbReference>
<gene>
    <name evidence="1" type="ORF">NSA23_06535</name>
</gene>
<sequence>MNEDEIRGCHYNFSFEEIKDEFYDSTLIAFPIEHERRNIMGALFPSEKDKLLKMVLETAEDVMNVLRYINSNFDKTSNLPQRAGYISGLNSGFLLCYPHLKTFNYVVEKYHVLNTSIGNGLNIDIDEMISQLDMYFLSLRNDGYEVGSIIKHAFRLYSDILYMPTATNKFMQAMSLIEYLANPFEYEQMKKAKTKIVPFSSDCKKEYFDICERFKYLTSLEDESGKQIGLRTLIIHNGKNLEELMDKGYKIDLLLRELQMYICNFINNIIIYSDKDWNLVKEKIDEKYEKIQNTKLGYEGKLEADTSIFIDFEFLNKALKEVYQLYPQYTERKFNIARFLYLLLKQVDVERNGYQIPVQIFYKTDEKVFNSDDERTVSQLEGLGFDSLLGEISLYTFSASQDYNLLMERFLKGYLSEKNYYIDCSTKFNNIV</sequence>
<keyword evidence="2" id="KW-1185">Reference proteome</keyword>
<dbReference type="OrthoDB" id="3034090at2"/>
<evidence type="ECO:0000313" key="1">
    <source>
        <dbReference type="EMBL" id="MCR2043775.1"/>
    </source>
</evidence>
<dbReference type="EMBL" id="JANJZL010000003">
    <property type="protein sequence ID" value="MCR2043775.1"/>
    <property type="molecule type" value="Genomic_DNA"/>
</dbReference>
<proteinExistence type="predicted"/>
<dbReference type="AlphaFoldDB" id="A0A9X2MGV7"/>
<dbReference type="Proteomes" id="UP001142078">
    <property type="component" value="Unassembled WGS sequence"/>
</dbReference>
<protein>
    <submittedName>
        <fullName evidence="1">Uncharacterized protein</fullName>
    </submittedName>
</protein>
<accession>A0A9X2MGV7</accession>